<feature type="binding site" evidence="6 8">
    <location>
        <position position="187"/>
    </location>
    <ligand>
        <name>S-adenosyl-L-methionine</name>
        <dbReference type="ChEBI" id="CHEBI:59789"/>
    </ligand>
</feature>
<dbReference type="Gene3D" id="3.30.70.2810">
    <property type="match status" value="1"/>
</dbReference>
<feature type="domain" description="RlmM ferredoxin-like" evidence="10">
    <location>
        <begin position="1"/>
        <end position="69"/>
    </location>
</feature>
<dbReference type="Pfam" id="PF01728">
    <property type="entry name" value="FtsJ"/>
    <property type="match status" value="1"/>
</dbReference>
<dbReference type="InterPro" id="IPR011224">
    <property type="entry name" value="rRNA_MeTrfase_M"/>
</dbReference>
<dbReference type="AlphaFoldDB" id="A0A1V2ZZM1"/>
<evidence type="ECO:0000259" key="11">
    <source>
        <dbReference type="Pfam" id="PF21239"/>
    </source>
</evidence>
<dbReference type="PANTHER" id="PTHR37524">
    <property type="entry name" value="RIBOSOMAL RNA LARGE SUBUNIT METHYLTRANSFERASE M"/>
    <property type="match status" value="1"/>
</dbReference>
<comment type="similarity">
    <text evidence="6">Belongs to the class I-like SAM-binding methyltransferase superfamily. RNA methyltransferase RlmE family. RlmM subfamily.</text>
</comment>
<dbReference type="GO" id="GO:0005737">
    <property type="term" value="C:cytoplasm"/>
    <property type="evidence" value="ECO:0007669"/>
    <property type="project" value="UniProtKB-SubCell"/>
</dbReference>
<accession>A0A1V2ZZM1</accession>
<dbReference type="GO" id="GO:0008757">
    <property type="term" value="F:S-adenosylmethionine-dependent methyltransferase activity"/>
    <property type="evidence" value="ECO:0007669"/>
    <property type="project" value="UniProtKB-UniRule"/>
</dbReference>
<evidence type="ECO:0000256" key="3">
    <source>
        <dbReference type="ARBA" id="ARBA00022603"/>
    </source>
</evidence>
<protein>
    <recommendedName>
        <fullName evidence="6">Ribosomal RNA large subunit methyltransferase M</fullName>
        <ecNumber evidence="6">2.1.1.186</ecNumber>
    </recommendedName>
    <alternativeName>
        <fullName evidence="6">23S rRNA (cytidine2498-2'-O)-methyltransferase</fullName>
    </alternativeName>
    <alternativeName>
        <fullName evidence="6">23S rRNA 2'-O-ribose methyltransferase RlmM</fullName>
    </alternativeName>
</protein>
<evidence type="ECO:0000256" key="6">
    <source>
        <dbReference type="HAMAP-Rule" id="MF_01551"/>
    </source>
</evidence>
<sequence>MEELLFYCRAGFEKDLAGELAAEAAREGLAVYPRFVEGTAFVRLLSADGDPAPLRDAFSLEERIFARQRLPALHPLEGLSREDRVSPVVERIRASGWAFEAIWHETPDTNKGKELHRLGKALERPLASALRKAGALRGQGEAQGCRLHCFWTAGDRVQLGLAAPESSSDRPGGILRLKAPRAAPSRSALKLEEAWHQFLTPEEREQRLAEGMTAVDLGAAPGGWTWQLVRHGLHVQAVDNGPMDADLMAGGQVEHIREDAFTWMPPRPVHWLVCDIVDRPGRVADRIGDWLEAGWAREAIFNLKLPMKKRFETVRDCLDRLEQRLGAQTVRLRARQLYHDREEITVHARPARGAAD</sequence>
<evidence type="ECO:0000256" key="5">
    <source>
        <dbReference type="ARBA" id="ARBA00022691"/>
    </source>
</evidence>
<gene>
    <name evidence="6" type="primary">rlmM</name>
    <name evidence="12" type="ORF">B1A74_05515</name>
</gene>
<comment type="subcellular location">
    <subcellularLocation>
        <location evidence="6">Cytoplasm</location>
    </subcellularLocation>
</comment>
<evidence type="ECO:0000259" key="10">
    <source>
        <dbReference type="Pfam" id="PF18125"/>
    </source>
</evidence>
<dbReference type="Pfam" id="PF18125">
    <property type="entry name" value="RlmM_FDX"/>
    <property type="match status" value="1"/>
</dbReference>
<dbReference type="Gene3D" id="3.40.50.150">
    <property type="entry name" value="Vaccinia Virus protein VP39"/>
    <property type="match status" value="1"/>
</dbReference>
<evidence type="ECO:0000313" key="12">
    <source>
        <dbReference type="EMBL" id="OOC10557.1"/>
    </source>
</evidence>
<dbReference type="OrthoDB" id="154490at2"/>
<evidence type="ECO:0000259" key="9">
    <source>
        <dbReference type="Pfam" id="PF01728"/>
    </source>
</evidence>
<dbReference type="PIRSF" id="PIRSF028774">
    <property type="entry name" value="UCP028774"/>
    <property type="match status" value="1"/>
</dbReference>
<dbReference type="RefSeq" id="WP_077244015.1">
    <property type="nucleotide sequence ID" value="NZ_MUZR01000014.1"/>
</dbReference>
<name>A0A1V2ZZM1_9GAMM</name>
<feature type="active site" description="Proton acceptor" evidence="6 7">
    <location>
        <position position="304"/>
    </location>
</feature>
<evidence type="ECO:0000256" key="7">
    <source>
        <dbReference type="PIRSR" id="PIRSR028774-1"/>
    </source>
</evidence>
<comment type="subunit">
    <text evidence="6">Monomer.</text>
</comment>
<dbReference type="EC" id="2.1.1.186" evidence="6"/>
<reference evidence="12 13" key="1">
    <citation type="submission" date="2017-02" db="EMBL/GenBank/DDBJ databases">
        <title>Genomic diversity within the haloalkaliphilic genus Thioalkalivibrio.</title>
        <authorList>
            <person name="Ahn A.-C."/>
            <person name="Meier-Kolthoff J."/>
            <person name="Overmars L."/>
            <person name="Richter M."/>
            <person name="Woyke T."/>
            <person name="Sorokin D.Y."/>
            <person name="Muyzer G."/>
        </authorList>
    </citation>
    <scope>NUCLEOTIDE SEQUENCE [LARGE SCALE GENOMIC DNA]</scope>
    <source>
        <strain evidence="12 13">HL17</strain>
    </source>
</reference>
<dbReference type="InterPro" id="IPR040739">
    <property type="entry name" value="RlmM_FDX"/>
</dbReference>
<feature type="binding site" evidence="6 8">
    <location>
        <position position="239"/>
    </location>
    <ligand>
        <name>S-adenosyl-L-methionine</name>
        <dbReference type="ChEBI" id="CHEBI:59789"/>
    </ligand>
</feature>
<dbReference type="SUPFAM" id="SSF53335">
    <property type="entry name" value="S-adenosyl-L-methionine-dependent methyltransferases"/>
    <property type="match status" value="1"/>
</dbReference>
<dbReference type="STRING" id="252474.B1A74_05515"/>
<dbReference type="EMBL" id="MUZR01000014">
    <property type="protein sequence ID" value="OOC10557.1"/>
    <property type="molecule type" value="Genomic_DNA"/>
</dbReference>
<evidence type="ECO:0000256" key="1">
    <source>
        <dbReference type="ARBA" id="ARBA00022490"/>
    </source>
</evidence>
<evidence type="ECO:0000313" key="13">
    <source>
        <dbReference type="Proteomes" id="UP000189177"/>
    </source>
</evidence>
<keyword evidence="13" id="KW-1185">Reference proteome</keyword>
<dbReference type="GO" id="GO:0006364">
    <property type="term" value="P:rRNA processing"/>
    <property type="evidence" value="ECO:0007669"/>
    <property type="project" value="UniProtKB-UniRule"/>
</dbReference>
<keyword evidence="2 6" id="KW-0698">rRNA processing</keyword>
<dbReference type="Pfam" id="PF21239">
    <property type="entry name" value="RLMM_N"/>
    <property type="match status" value="1"/>
</dbReference>
<dbReference type="PANTHER" id="PTHR37524:SF2">
    <property type="entry name" value="RIBOSOMAL RNA METHYLTRANSFERASE FTSJ DOMAIN-CONTAINING PROTEIN"/>
    <property type="match status" value="1"/>
</dbReference>
<dbReference type="InterPro" id="IPR048646">
    <property type="entry name" value="RlmM_THUMP-like"/>
</dbReference>
<keyword evidence="3 6" id="KW-0489">Methyltransferase</keyword>
<feature type="binding site" evidence="6 8">
    <location>
        <position position="259"/>
    </location>
    <ligand>
        <name>S-adenosyl-L-methionine</name>
        <dbReference type="ChEBI" id="CHEBI:59789"/>
    </ligand>
</feature>
<feature type="binding site" evidence="6 8">
    <location>
        <position position="275"/>
    </location>
    <ligand>
        <name>S-adenosyl-L-methionine</name>
        <dbReference type="ChEBI" id="CHEBI:59789"/>
    </ligand>
</feature>
<dbReference type="GO" id="GO:0032259">
    <property type="term" value="P:methylation"/>
    <property type="evidence" value="ECO:0007669"/>
    <property type="project" value="UniProtKB-KW"/>
</dbReference>
<dbReference type="Gene3D" id="3.30.2300.20">
    <property type="match status" value="1"/>
</dbReference>
<comment type="caution">
    <text evidence="12">The sequence shown here is derived from an EMBL/GenBank/DDBJ whole genome shotgun (WGS) entry which is preliminary data.</text>
</comment>
<dbReference type="Proteomes" id="UP000189177">
    <property type="component" value="Unassembled WGS sequence"/>
</dbReference>
<feature type="domain" description="Ribosomal RNA large subunit methyltransferase M THUMP-like" evidence="11">
    <location>
        <begin position="83"/>
        <end position="161"/>
    </location>
</feature>
<comment type="function">
    <text evidence="6">Catalyzes the 2'-O-methylation at nucleotide C2498 in 23S rRNA.</text>
</comment>
<comment type="catalytic activity">
    <reaction evidence="6">
        <text>cytidine(2498) in 23S rRNA + S-adenosyl-L-methionine = 2'-O-methylcytidine(2498) in 23S rRNA + S-adenosyl-L-homocysteine + H(+)</text>
        <dbReference type="Rhea" id="RHEA:42788"/>
        <dbReference type="Rhea" id="RHEA-COMP:10244"/>
        <dbReference type="Rhea" id="RHEA-COMP:10245"/>
        <dbReference type="ChEBI" id="CHEBI:15378"/>
        <dbReference type="ChEBI" id="CHEBI:57856"/>
        <dbReference type="ChEBI" id="CHEBI:59789"/>
        <dbReference type="ChEBI" id="CHEBI:74495"/>
        <dbReference type="ChEBI" id="CHEBI:82748"/>
        <dbReference type="EC" id="2.1.1.186"/>
    </reaction>
</comment>
<dbReference type="InterPro" id="IPR029063">
    <property type="entry name" value="SAM-dependent_MTases_sf"/>
</dbReference>
<keyword evidence="1 6" id="KW-0963">Cytoplasm</keyword>
<feature type="binding site" evidence="6 8">
    <location>
        <begin position="220"/>
        <end position="223"/>
    </location>
    <ligand>
        <name>S-adenosyl-L-methionine</name>
        <dbReference type="ChEBI" id="CHEBI:59789"/>
    </ligand>
</feature>
<evidence type="ECO:0000256" key="4">
    <source>
        <dbReference type="ARBA" id="ARBA00022679"/>
    </source>
</evidence>
<keyword evidence="5 6" id="KW-0949">S-adenosyl-L-methionine</keyword>
<dbReference type="InterPro" id="IPR002877">
    <property type="entry name" value="RNA_MeTrfase_FtsJ_dom"/>
</dbReference>
<evidence type="ECO:0000256" key="2">
    <source>
        <dbReference type="ARBA" id="ARBA00022552"/>
    </source>
</evidence>
<evidence type="ECO:0000256" key="8">
    <source>
        <dbReference type="PIRSR" id="PIRSR028774-2"/>
    </source>
</evidence>
<keyword evidence="4 6" id="KW-0808">Transferase</keyword>
<proteinExistence type="inferred from homology"/>
<dbReference type="HAMAP" id="MF_01551">
    <property type="entry name" value="23SrRNA_methyltr_M"/>
    <property type="match status" value="1"/>
</dbReference>
<dbReference type="NCBIfam" id="NF008734">
    <property type="entry name" value="PRK11760.1"/>
    <property type="match status" value="1"/>
</dbReference>
<organism evidence="12 13">
    <name type="scientific">Thioalkalivibrio halophilus</name>
    <dbReference type="NCBI Taxonomy" id="252474"/>
    <lineage>
        <taxon>Bacteria</taxon>
        <taxon>Pseudomonadati</taxon>
        <taxon>Pseudomonadota</taxon>
        <taxon>Gammaproteobacteria</taxon>
        <taxon>Chromatiales</taxon>
        <taxon>Ectothiorhodospiraceae</taxon>
        <taxon>Thioalkalivibrio</taxon>
    </lineage>
</organism>
<feature type="domain" description="Ribosomal RNA methyltransferase FtsJ" evidence="9">
    <location>
        <begin position="185"/>
        <end position="279"/>
    </location>
</feature>